<feature type="transmembrane region" description="Helical" evidence="1">
    <location>
        <begin position="44"/>
        <end position="66"/>
    </location>
</feature>
<evidence type="ECO:0000256" key="1">
    <source>
        <dbReference type="SAM" id="Phobius"/>
    </source>
</evidence>
<reference evidence="2 3" key="1">
    <citation type="journal article" date="2016" name="Front. Microbiol.">
        <title>High-Level Heat Resistance of Spores of Bacillus amyloliquefaciens and Bacillus licheniformis Results from the Presence of a spoVA Operon in a Tn1546 Transposon.</title>
        <authorList>
            <person name="Berendsen E.M."/>
            <person name="Koning R.A."/>
            <person name="Boekhorst J."/>
            <person name="de Jong A."/>
            <person name="Kuipers O.P."/>
            <person name="Wells-Bennik M.H."/>
        </authorList>
    </citation>
    <scope>NUCLEOTIDE SEQUENCE [LARGE SCALE GENOMIC DNA]</scope>
    <source>
        <strain evidence="2 3">B4121</strain>
    </source>
</reference>
<keyword evidence="1" id="KW-1133">Transmembrane helix</keyword>
<accession>A0A7Z0WYE8</accession>
<protein>
    <recommendedName>
        <fullName evidence="4">DUF5391 family protein</fullName>
    </recommendedName>
</protein>
<dbReference type="AlphaFoldDB" id="A0A7Z0WYE8"/>
<dbReference type="EMBL" id="LKPO01000013">
    <property type="protein sequence ID" value="OLF93880.1"/>
    <property type="molecule type" value="Genomic_DNA"/>
</dbReference>
<keyword evidence="1" id="KW-0812">Transmembrane</keyword>
<feature type="transmembrane region" description="Helical" evidence="1">
    <location>
        <begin position="105"/>
        <end position="128"/>
    </location>
</feature>
<comment type="caution">
    <text evidence="2">The sequence shown here is derived from an EMBL/GenBank/DDBJ whole genome shotgun (WGS) entry which is preliminary data.</text>
</comment>
<dbReference type="RefSeq" id="WP_075212993.1">
    <property type="nucleotide sequence ID" value="NZ_CP113516.1"/>
</dbReference>
<evidence type="ECO:0008006" key="4">
    <source>
        <dbReference type="Google" id="ProtNLM"/>
    </source>
</evidence>
<evidence type="ECO:0000313" key="2">
    <source>
        <dbReference type="EMBL" id="OLF93880.1"/>
    </source>
</evidence>
<sequence length="139" mass="14655">MKTNRVSVMIWTLISAFLFCSLLVTASLSPPAHSGPHANEFGTLGMWAAIGTVLLFYILPLAVYMAGFDAMKFVMAVLCGIGLIITLTMIPVVMLIGAFGGYASALLGVVCLCILSAIVNVIWLVAAFRRPSAAASTNI</sequence>
<dbReference type="InterPro" id="IPR020204">
    <property type="entry name" value="Uncharacterised_YxaJ"/>
</dbReference>
<feature type="transmembrane region" description="Helical" evidence="1">
    <location>
        <begin position="73"/>
        <end position="99"/>
    </location>
</feature>
<proteinExistence type="predicted"/>
<name>A0A7Z0WYE8_9BACI</name>
<evidence type="ECO:0000313" key="3">
    <source>
        <dbReference type="Proteomes" id="UP000185604"/>
    </source>
</evidence>
<keyword evidence="1" id="KW-0472">Membrane</keyword>
<gene>
    <name evidence="2" type="ORF">B4121_2250</name>
</gene>
<organism evidence="2 3">
    <name type="scientific">Bacillus paralicheniformis</name>
    <dbReference type="NCBI Taxonomy" id="1648923"/>
    <lineage>
        <taxon>Bacteria</taxon>
        <taxon>Bacillati</taxon>
        <taxon>Bacillota</taxon>
        <taxon>Bacilli</taxon>
        <taxon>Bacillales</taxon>
        <taxon>Bacillaceae</taxon>
        <taxon>Bacillus</taxon>
    </lineage>
</organism>
<dbReference type="Proteomes" id="UP000185604">
    <property type="component" value="Unassembled WGS sequence"/>
</dbReference>
<dbReference type="Pfam" id="PF17369">
    <property type="entry name" value="DUF5391"/>
    <property type="match status" value="1"/>
</dbReference>